<dbReference type="RefSeq" id="WP_154765214.1">
    <property type="nucleotide sequence ID" value="NZ_WMBT01000007.1"/>
</dbReference>
<dbReference type="AlphaFoldDB" id="A0A6L6HPD6"/>
<proteinExistence type="predicted"/>
<name>A0A6L6HPD6_9RHOB</name>
<organism evidence="2 3">
    <name type="scientific">Paracoccus lichenicola</name>
    <dbReference type="NCBI Taxonomy" id="2665644"/>
    <lineage>
        <taxon>Bacteria</taxon>
        <taxon>Pseudomonadati</taxon>
        <taxon>Pseudomonadota</taxon>
        <taxon>Alphaproteobacteria</taxon>
        <taxon>Rhodobacterales</taxon>
        <taxon>Paracoccaceae</taxon>
        <taxon>Paracoccus</taxon>
    </lineage>
</organism>
<dbReference type="Pfam" id="PF04230">
    <property type="entry name" value="PS_pyruv_trans"/>
    <property type="match status" value="1"/>
</dbReference>
<evidence type="ECO:0000313" key="3">
    <source>
        <dbReference type="Proteomes" id="UP000481417"/>
    </source>
</evidence>
<evidence type="ECO:0000259" key="1">
    <source>
        <dbReference type="Pfam" id="PF04230"/>
    </source>
</evidence>
<accession>A0A6L6HPD6</accession>
<protein>
    <submittedName>
        <fullName evidence="2">Polysaccharide pyruvyl transferase family protein</fullName>
    </submittedName>
</protein>
<dbReference type="GO" id="GO:0016740">
    <property type="term" value="F:transferase activity"/>
    <property type="evidence" value="ECO:0007669"/>
    <property type="project" value="UniProtKB-KW"/>
</dbReference>
<reference evidence="2 3" key="1">
    <citation type="submission" date="2019-11" db="EMBL/GenBank/DDBJ databases">
        <authorList>
            <person name="Lang L."/>
        </authorList>
    </citation>
    <scope>NUCLEOTIDE SEQUENCE [LARGE SCALE GENOMIC DNA]</scope>
    <source>
        <strain evidence="2 3">YIM 132242</strain>
    </source>
</reference>
<keyword evidence="2" id="KW-0808">Transferase</keyword>
<feature type="domain" description="Polysaccharide pyruvyl transferase" evidence="1">
    <location>
        <begin position="13"/>
        <end position="283"/>
    </location>
</feature>
<sequence>MRVGVLTFHRCINYGSYWQARCLVEAIAARGHHAVLLDHHSRAVTSREWRYAFQPLTPDRSSRADVARYGRKLRKFIAAFDALPLSAPFDLDDPAAMPPVDLAVIGSDEVLNLSHPWYGGKPIFWGEGIPAPRVVTYAASFGNYAADFVEPHWAERLRALNAISVRDDNSRGIVARATGRAPVLVLDPVLLNPPQVAPADEAPYVLVYGHHIPDWFATRVQDAARARGLRTVSVGYRNDWADEQRLDAGPGDFAALMAGARAVATTYFHGCCFALVNGKPLACAPSDYRWTKVRDLTALLGAERHLTFEDRDPFEVSALLTQPISNSVQARIADLRAQSAAWLDAALAGRA</sequence>
<dbReference type="EMBL" id="WMBT01000007">
    <property type="protein sequence ID" value="MTE01024.1"/>
    <property type="molecule type" value="Genomic_DNA"/>
</dbReference>
<comment type="caution">
    <text evidence="2">The sequence shown here is derived from an EMBL/GenBank/DDBJ whole genome shotgun (WGS) entry which is preliminary data.</text>
</comment>
<dbReference type="InterPro" id="IPR007345">
    <property type="entry name" value="Polysacch_pyruvyl_Trfase"/>
</dbReference>
<gene>
    <name evidence="2" type="ORF">GIY56_12035</name>
</gene>
<keyword evidence="3" id="KW-1185">Reference proteome</keyword>
<dbReference type="Proteomes" id="UP000481417">
    <property type="component" value="Unassembled WGS sequence"/>
</dbReference>
<evidence type="ECO:0000313" key="2">
    <source>
        <dbReference type="EMBL" id="MTE01024.1"/>
    </source>
</evidence>